<gene>
    <name evidence="1" type="ORF">ACFOOQ_07100</name>
</gene>
<dbReference type="Proteomes" id="UP001595711">
    <property type="component" value="Unassembled WGS sequence"/>
</dbReference>
<evidence type="ECO:0000313" key="2">
    <source>
        <dbReference type="Proteomes" id="UP001595711"/>
    </source>
</evidence>
<comment type="caution">
    <text evidence="1">The sequence shown here is derived from an EMBL/GenBank/DDBJ whole genome shotgun (WGS) entry which is preliminary data.</text>
</comment>
<sequence length="167" mass="18437">MPGGPAQNARFQPLRLRAEDAEDVIVLSACLQDATIRCADMTWQPQQRRFALVLNRFRWEDEGQADARRGLIRIEPHIRVAAGLHFDGVLKVQTSGFDRGDDRAVLELLSIMAEPAGDDVEDPAAILTLVFAGGGAVRLEVECIEAQMQDIGAPFPVRRAPQHKVQD</sequence>
<dbReference type="Pfam" id="PF11164">
    <property type="entry name" value="DUF2948"/>
    <property type="match status" value="1"/>
</dbReference>
<reference evidence="2" key="1">
    <citation type="journal article" date="2019" name="Int. J. Syst. Evol. Microbiol.">
        <title>The Global Catalogue of Microorganisms (GCM) 10K type strain sequencing project: providing services to taxonomists for standard genome sequencing and annotation.</title>
        <authorList>
            <consortium name="The Broad Institute Genomics Platform"/>
            <consortium name="The Broad Institute Genome Sequencing Center for Infectious Disease"/>
            <person name="Wu L."/>
            <person name="Ma J."/>
        </authorList>
    </citation>
    <scope>NUCLEOTIDE SEQUENCE [LARGE SCALE GENOMIC DNA]</scope>
    <source>
        <strain evidence="2">KCTC 42182</strain>
    </source>
</reference>
<dbReference type="InterPro" id="IPR021335">
    <property type="entry name" value="DUF2948"/>
</dbReference>
<evidence type="ECO:0000313" key="1">
    <source>
        <dbReference type="EMBL" id="MFC3675303.1"/>
    </source>
</evidence>
<name>A0ABV7VCT7_9PROT</name>
<accession>A0ABV7VCT7</accession>
<keyword evidence="2" id="KW-1185">Reference proteome</keyword>
<dbReference type="EMBL" id="JBHRYJ010000001">
    <property type="protein sequence ID" value="MFC3675303.1"/>
    <property type="molecule type" value="Genomic_DNA"/>
</dbReference>
<protein>
    <submittedName>
        <fullName evidence="1">DUF2948 family protein</fullName>
    </submittedName>
</protein>
<organism evidence="1 2">
    <name type="scientific">Ferrovibrio xuzhouensis</name>
    <dbReference type="NCBI Taxonomy" id="1576914"/>
    <lineage>
        <taxon>Bacteria</taxon>
        <taxon>Pseudomonadati</taxon>
        <taxon>Pseudomonadota</taxon>
        <taxon>Alphaproteobacteria</taxon>
        <taxon>Rhodospirillales</taxon>
        <taxon>Rhodospirillaceae</taxon>
        <taxon>Ferrovibrio</taxon>
    </lineage>
</organism>
<proteinExistence type="predicted"/>
<dbReference type="RefSeq" id="WP_379723615.1">
    <property type="nucleotide sequence ID" value="NZ_JBHRYJ010000001.1"/>
</dbReference>